<protein>
    <submittedName>
        <fullName evidence="5">Phosphotransferase</fullName>
    </submittedName>
</protein>
<dbReference type="PANTHER" id="PTHR43584:SF5">
    <property type="entry name" value="PROTEIN LICC"/>
    <property type="match status" value="1"/>
</dbReference>
<accession>A0A6M8J628</accession>
<keyword evidence="2" id="KW-0548">Nucleotidyltransferase</keyword>
<keyword evidence="6" id="KW-1185">Reference proteome</keyword>
<feature type="domain" description="MobA-like NTP transferase" evidence="4">
    <location>
        <begin position="70"/>
        <end position="185"/>
    </location>
</feature>
<dbReference type="AlphaFoldDB" id="A0A6M8J628"/>
<dbReference type="GO" id="GO:0016779">
    <property type="term" value="F:nucleotidyltransferase activity"/>
    <property type="evidence" value="ECO:0007669"/>
    <property type="project" value="UniProtKB-KW"/>
</dbReference>
<dbReference type="Proteomes" id="UP000503297">
    <property type="component" value="Chromosome"/>
</dbReference>
<dbReference type="InterPro" id="IPR050065">
    <property type="entry name" value="GlmU-like"/>
</dbReference>
<dbReference type="InterPro" id="IPR011009">
    <property type="entry name" value="Kinase-like_dom_sf"/>
</dbReference>
<feature type="domain" description="Aminoglycoside phosphotransferase" evidence="3">
    <location>
        <begin position="319"/>
        <end position="529"/>
    </location>
</feature>
<dbReference type="Gene3D" id="3.90.1200.10">
    <property type="match status" value="1"/>
</dbReference>
<evidence type="ECO:0000256" key="2">
    <source>
        <dbReference type="ARBA" id="ARBA00022695"/>
    </source>
</evidence>
<dbReference type="InterPro" id="IPR029044">
    <property type="entry name" value="Nucleotide-diphossugar_trans"/>
</dbReference>
<dbReference type="Pfam" id="PF01636">
    <property type="entry name" value="APH"/>
    <property type="match status" value="1"/>
</dbReference>
<dbReference type="SUPFAM" id="SSF53448">
    <property type="entry name" value="Nucleotide-diphospho-sugar transferases"/>
    <property type="match status" value="1"/>
</dbReference>
<dbReference type="Gene3D" id="3.90.550.10">
    <property type="entry name" value="Spore Coat Polysaccharide Biosynthesis Protein SpsA, Chain A"/>
    <property type="match status" value="1"/>
</dbReference>
<reference evidence="6" key="1">
    <citation type="submission" date="2020-05" db="EMBL/GenBank/DDBJ databases">
        <title>Novel species in genus Nocardioides.</title>
        <authorList>
            <person name="Zhang G."/>
        </authorList>
    </citation>
    <scope>NUCLEOTIDE SEQUENCE [LARGE SCALE GENOMIC DNA]</scope>
    <source>
        <strain evidence="6">zg-1050</strain>
    </source>
</reference>
<dbReference type="RefSeq" id="WP_173163612.1">
    <property type="nucleotide sequence ID" value="NZ_CP053716.1"/>
</dbReference>
<evidence type="ECO:0000313" key="6">
    <source>
        <dbReference type="Proteomes" id="UP000503297"/>
    </source>
</evidence>
<dbReference type="CDD" id="cd05151">
    <property type="entry name" value="ChoK-like"/>
    <property type="match status" value="1"/>
</dbReference>
<keyword evidence="1 5" id="KW-0808">Transferase</keyword>
<dbReference type="InterPro" id="IPR025877">
    <property type="entry name" value="MobA-like_NTP_Trfase"/>
</dbReference>
<evidence type="ECO:0000259" key="3">
    <source>
        <dbReference type="Pfam" id="PF01636"/>
    </source>
</evidence>
<dbReference type="CDD" id="cd02523">
    <property type="entry name" value="PC_cytidylyltransferase"/>
    <property type="match status" value="1"/>
</dbReference>
<dbReference type="SUPFAM" id="SSF56112">
    <property type="entry name" value="Protein kinase-like (PK-like)"/>
    <property type="match status" value="1"/>
</dbReference>
<sequence>MLSFPEFSVLSSCAVEPGRTQRSIAEATELSVGLVNATVRSLRTGWLLDDAGALTPAGMRALEPHRVRNAVILAAGMSTRFAPVSYDTPKGLLTVRGEVLIERQIRQLRAAGIDDVTVVVGHMKEKFFYLGDEFGVSIVVNPDYAERNNTSSIMCAADRIDSTFICSCDNYFVQNPFEPYAWRAYYAATYHEGPTQEYCLRTKTKHRRIVDVTVGGEDSWIMMGHAYWDPEFSASYLRFLRAEYDHAATASKLWEDLYAERICALRMDMRPFAPGMVWEFDSIEELSAFDPTFVEDVDCPVFDNICEVLNCAKGDIRRIEPIKEGLTNLSFRFEVGEDAYVYRHPGPGSNELINRASEAFSQGVASQLGLDTTYLHEDPAEGWKVSRFLEGCATLDYDDRDQVAAALGLLRRLHDHPVDSGFDFDVYAATLETIELIDHQRRVMFRDFTQMTRMAEELAALARAHGARRCLCHNDSYAPNFLVHPGGIDLIDWEYSGMSDYASDLGTFICCSQYTVEQAREVLQVYFGRPLEPVEEFHCLAYCCLSSYYWFIWALYKEVCGDPVGSYLYLWYRHAKGFGEEARQRAAELGLTAPDVRPTA</sequence>
<dbReference type="InterPro" id="IPR002575">
    <property type="entry name" value="Aminoglycoside_PTrfase"/>
</dbReference>
<dbReference type="PANTHER" id="PTHR43584">
    <property type="entry name" value="NUCLEOTIDYL TRANSFERASE"/>
    <property type="match status" value="1"/>
</dbReference>
<evidence type="ECO:0000313" key="5">
    <source>
        <dbReference type="EMBL" id="QKF06919.1"/>
    </source>
</evidence>
<dbReference type="KEGG" id="bwa:HLV38_01360"/>
<organism evidence="5 6">
    <name type="scientific">Berryella wangjianweii</name>
    <dbReference type="NCBI Taxonomy" id="2734634"/>
    <lineage>
        <taxon>Bacteria</taxon>
        <taxon>Bacillati</taxon>
        <taxon>Actinomycetota</taxon>
        <taxon>Coriobacteriia</taxon>
        <taxon>Eggerthellales</taxon>
        <taxon>Eggerthellaceae</taxon>
        <taxon>Berryella</taxon>
    </lineage>
</organism>
<evidence type="ECO:0000256" key="1">
    <source>
        <dbReference type="ARBA" id="ARBA00022679"/>
    </source>
</evidence>
<name>A0A6M8J628_9ACTN</name>
<proteinExistence type="predicted"/>
<gene>
    <name evidence="5" type="ORF">HLV38_01360</name>
</gene>
<dbReference type="EMBL" id="CP053716">
    <property type="protein sequence ID" value="QKF06919.1"/>
    <property type="molecule type" value="Genomic_DNA"/>
</dbReference>
<evidence type="ECO:0000259" key="4">
    <source>
        <dbReference type="Pfam" id="PF12804"/>
    </source>
</evidence>
<dbReference type="Pfam" id="PF12804">
    <property type="entry name" value="NTP_transf_3"/>
    <property type="match status" value="1"/>
</dbReference>
<dbReference type="Gene3D" id="3.30.200.20">
    <property type="entry name" value="Phosphorylase Kinase, domain 1"/>
    <property type="match status" value="1"/>
</dbReference>